<dbReference type="AlphaFoldDB" id="A0A3E2WA90"/>
<accession>A0A3E2WA90</accession>
<evidence type="ECO:0000313" key="1">
    <source>
        <dbReference type="EMBL" id="RGC22087.1"/>
    </source>
</evidence>
<dbReference type="EMBL" id="QVIA01000068">
    <property type="protein sequence ID" value="RGC22087.1"/>
    <property type="molecule type" value="Genomic_DNA"/>
</dbReference>
<dbReference type="GeneID" id="93336373"/>
<reference evidence="1 2" key="1">
    <citation type="submission" date="2018-08" db="EMBL/GenBank/DDBJ databases">
        <title>A genome reference for cultivated species of the human gut microbiota.</title>
        <authorList>
            <person name="Zou Y."/>
            <person name="Xue W."/>
            <person name="Luo G."/>
        </authorList>
    </citation>
    <scope>NUCLEOTIDE SEQUENCE [LARGE SCALE GENOMIC DNA]</scope>
    <source>
        <strain evidence="1 2">AF19-21</strain>
    </source>
</reference>
<dbReference type="Proteomes" id="UP000261111">
    <property type="component" value="Unassembled WGS sequence"/>
</dbReference>
<name>A0A3E2WA90_9FIRM</name>
<comment type="caution">
    <text evidence="1">The sequence shown here is derived from an EMBL/GenBank/DDBJ whole genome shotgun (WGS) entry which is preliminary data.</text>
</comment>
<gene>
    <name evidence="1" type="ORF">DWX41_23115</name>
</gene>
<protein>
    <submittedName>
        <fullName evidence="1">Uncharacterized protein</fullName>
    </submittedName>
</protein>
<organism evidence="1 2">
    <name type="scientific">Hungatella hathewayi</name>
    <dbReference type="NCBI Taxonomy" id="154046"/>
    <lineage>
        <taxon>Bacteria</taxon>
        <taxon>Bacillati</taxon>
        <taxon>Bacillota</taxon>
        <taxon>Clostridia</taxon>
        <taxon>Lachnospirales</taxon>
        <taxon>Lachnospiraceae</taxon>
        <taxon>Hungatella</taxon>
    </lineage>
</organism>
<dbReference type="RefSeq" id="WP_117441396.1">
    <property type="nucleotide sequence ID" value="NZ_QVIA01000068.1"/>
</dbReference>
<sequence>MHEKIVDIQNAFWKAYTDFRKTKDMRQYNADTRRICDKYRSDPYMLQFCQNIMLSWAPVINGMKEWS</sequence>
<proteinExistence type="predicted"/>
<evidence type="ECO:0000313" key="2">
    <source>
        <dbReference type="Proteomes" id="UP000261111"/>
    </source>
</evidence>